<keyword evidence="2" id="KW-0238">DNA-binding</keyword>
<name>A0A8J7M043_9BACT</name>
<evidence type="ECO:0000313" key="2">
    <source>
        <dbReference type="EMBL" id="MBJ6723237.1"/>
    </source>
</evidence>
<dbReference type="RefSeq" id="WP_199382079.1">
    <property type="nucleotide sequence ID" value="NZ_JAEMHM010000001.1"/>
</dbReference>
<dbReference type="Gene3D" id="2.40.50.1020">
    <property type="entry name" value="LytTr DNA-binding domain"/>
    <property type="match status" value="1"/>
</dbReference>
<organism evidence="2 3">
    <name type="scientific">Geomesophilobacter sediminis</name>
    <dbReference type="NCBI Taxonomy" id="2798584"/>
    <lineage>
        <taxon>Bacteria</taxon>
        <taxon>Pseudomonadati</taxon>
        <taxon>Thermodesulfobacteriota</taxon>
        <taxon>Desulfuromonadia</taxon>
        <taxon>Geobacterales</taxon>
        <taxon>Geobacteraceae</taxon>
        <taxon>Geomesophilobacter</taxon>
    </lineage>
</organism>
<sequence length="239" mass="26182">MSYSRGTISSSDDLNFGLVLLSDDFTVVGMNQCALQIVGNQTGPLGKDLLGFHQPKTREKVRGLLQELTEPADTLQNTLVLDFLGRVLMMSMSRMTVSTAEGAASWSVIFVDVTEQTGALTNPVTGHLELKKLPVHENGNFIFLSADEVRLIQADGNYCRIFTGSKRHYLLMSLKTALEKLPGNGFFRVHKSFIVNLKHVRGIEHGDGSRLLVSFDDPAIPKVPVSCRLAPALKKALGQ</sequence>
<dbReference type="GO" id="GO:0000156">
    <property type="term" value="F:phosphorelay response regulator activity"/>
    <property type="evidence" value="ECO:0007669"/>
    <property type="project" value="InterPro"/>
</dbReference>
<dbReference type="Proteomes" id="UP000636888">
    <property type="component" value="Unassembled WGS sequence"/>
</dbReference>
<keyword evidence="3" id="KW-1185">Reference proteome</keyword>
<evidence type="ECO:0000259" key="1">
    <source>
        <dbReference type="PROSITE" id="PS50930"/>
    </source>
</evidence>
<accession>A0A8J7M043</accession>
<dbReference type="AlphaFoldDB" id="A0A8J7M043"/>
<evidence type="ECO:0000313" key="3">
    <source>
        <dbReference type="Proteomes" id="UP000636888"/>
    </source>
</evidence>
<feature type="domain" description="HTH LytTR-type" evidence="1">
    <location>
        <begin position="133"/>
        <end position="239"/>
    </location>
</feature>
<dbReference type="Pfam" id="PF04397">
    <property type="entry name" value="LytTR"/>
    <property type="match status" value="1"/>
</dbReference>
<reference evidence="2" key="1">
    <citation type="submission" date="2020-12" db="EMBL/GenBank/DDBJ databases">
        <title>Geomonas sp. Red875, isolated from river sediment.</title>
        <authorList>
            <person name="Xu Z."/>
            <person name="Zhang Z."/>
            <person name="Masuda Y."/>
            <person name="Itoh H."/>
            <person name="Senoo K."/>
        </authorList>
    </citation>
    <scope>NUCLEOTIDE SEQUENCE</scope>
    <source>
        <strain evidence="2">Red875</strain>
    </source>
</reference>
<dbReference type="PROSITE" id="PS50930">
    <property type="entry name" value="HTH_LYTTR"/>
    <property type="match status" value="1"/>
</dbReference>
<gene>
    <name evidence="2" type="ORF">JFN93_00830</name>
</gene>
<dbReference type="EMBL" id="JAEMHM010000001">
    <property type="protein sequence ID" value="MBJ6723237.1"/>
    <property type="molecule type" value="Genomic_DNA"/>
</dbReference>
<comment type="caution">
    <text evidence="2">The sequence shown here is derived from an EMBL/GenBank/DDBJ whole genome shotgun (WGS) entry which is preliminary data.</text>
</comment>
<dbReference type="PANTHER" id="PTHR37299:SF1">
    <property type="entry name" value="STAGE 0 SPORULATION PROTEIN A HOMOLOG"/>
    <property type="match status" value="1"/>
</dbReference>
<dbReference type="SMART" id="SM00850">
    <property type="entry name" value="LytTR"/>
    <property type="match status" value="1"/>
</dbReference>
<proteinExistence type="predicted"/>
<dbReference type="InterPro" id="IPR007492">
    <property type="entry name" value="LytTR_DNA-bd_dom"/>
</dbReference>
<protein>
    <submittedName>
        <fullName evidence="2">LytTR family transcriptional regulator DNA-binding domain-containing protein</fullName>
    </submittedName>
</protein>
<dbReference type="PANTHER" id="PTHR37299">
    <property type="entry name" value="TRANSCRIPTIONAL REGULATOR-RELATED"/>
    <property type="match status" value="1"/>
</dbReference>
<dbReference type="InterPro" id="IPR046947">
    <property type="entry name" value="LytR-like"/>
</dbReference>
<dbReference type="GO" id="GO:0003677">
    <property type="term" value="F:DNA binding"/>
    <property type="evidence" value="ECO:0007669"/>
    <property type="project" value="UniProtKB-KW"/>
</dbReference>